<sequence length="329" mass="35215">MNHPSDANGETETDRRGPKILITGIGGAGCSVASKMSESERWDGKTVAIDSNSQELISKSADKKILLDRSMIDDLGSENAPEDISNEIRGKTNAFFSGSEVLILTLGLGGNTGSKVSPAVAHLGKRYGALVIAVVALPFEREGKKRKNIAEEGQLKLSKEADIIVLLSGDDIIGGVSDLPIGEALDVMDDKFATIILTLVSLVEDFYQFDSDFESINSIFGEMGLTRAGRVECDIETGGTEIAEKIIESALLRTKLQQTGGSLLLLASGSRIPPEKVEEVVDRISDEIGGSGQVIWGTRIDESLGDTLRAFLLAPDTRFGMMNLDIEVL</sequence>
<dbReference type="GO" id="GO:0005525">
    <property type="term" value="F:GTP binding"/>
    <property type="evidence" value="ECO:0007669"/>
    <property type="project" value="UniProtKB-KW"/>
</dbReference>
<keyword evidence="3" id="KW-0131">Cell cycle</keyword>
<dbReference type="Gene3D" id="3.40.50.1440">
    <property type="entry name" value="Tubulin/FtsZ, GTPase domain"/>
    <property type="match status" value="1"/>
</dbReference>
<dbReference type="PANTHER" id="PTHR30314">
    <property type="entry name" value="CELL DIVISION PROTEIN FTSZ-RELATED"/>
    <property type="match status" value="1"/>
</dbReference>
<feature type="domain" description="Tubulin/FtsZ GTPase" evidence="4">
    <location>
        <begin position="19"/>
        <end position="207"/>
    </location>
</feature>
<keyword evidence="2" id="KW-0342">GTP-binding</keyword>
<evidence type="ECO:0000259" key="5">
    <source>
        <dbReference type="SMART" id="SM00865"/>
    </source>
</evidence>
<evidence type="ECO:0000259" key="4">
    <source>
        <dbReference type="SMART" id="SM00864"/>
    </source>
</evidence>
<gene>
    <name evidence="6" type="ORF">AKJ65_05520</name>
</gene>
<evidence type="ECO:0000313" key="7">
    <source>
        <dbReference type="Proteomes" id="UP000070284"/>
    </source>
</evidence>
<evidence type="ECO:0008006" key="8">
    <source>
        <dbReference type="Google" id="ProtNLM"/>
    </source>
</evidence>
<dbReference type="SMART" id="SM00865">
    <property type="entry name" value="Tubulin_C"/>
    <property type="match status" value="1"/>
</dbReference>
<dbReference type="InterPro" id="IPR036525">
    <property type="entry name" value="Tubulin/FtsZ_GTPase_sf"/>
</dbReference>
<dbReference type="PANTHER" id="PTHR30314:SF3">
    <property type="entry name" value="MITOCHONDRIAL DIVISION PROTEIN FSZA"/>
    <property type="match status" value="1"/>
</dbReference>
<keyword evidence="7" id="KW-1185">Reference proteome</keyword>
<keyword evidence="1" id="KW-0547">Nucleotide-binding</keyword>
<protein>
    <recommendedName>
        <fullName evidence="8">Tubulin/FtsZ GTPase domain-containing protein</fullName>
    </recommendedName>
</protein>
<dbReference type="SUPFAM" id="SSF52490">
    <property type="entry name" value="Tubulin nucleotide-binding domain-like"/>
    <property type="match status" value="1"/>
</dbReference>
<dbReference type="EMBL" id="LHXO01000086">
    <property type="protein sequence ID" value="KXA94063.1"/>
    <property type="molecule type" value="Genomic_DNA"/>
</dbReference>
<evidence type="ECO:0000313" key="6">
    <source>
        <dbReference type="EMBL" id="KXA94063.1"/>
    </source>
</evidence>
<dbReference type="InterPro" id="IPR008280">
    <property type="entry name" value="Tub_FtsZ_C"/>
</dbReference>
<dbReference type="InterPro" id="IPR018316">
    <property type="entry name" value="Tubulin/FtsZ_2-layer-sand-dom"/>
</dbReference>
<dbReference type="InterPro" id="IPR045061">
    <property type="entry name" value="FtsZ/CetZ"/>
</dbReference>
<organism evidence="6 7">
    <name type="scientific">candidate division MSBL1 archaeon SCGC-AAA259E19</name>
    <dbReference type="NCBI Taxonomy" id="1698264"/>
    <lineage>
        <taxon>Archaea</taxon>
        <taxon>Methanobacteriati</taxon>
        <taxon>Methanobacteriota</taxon>
        <taxon>candidate division MSBL1</taxon>
    </lineage>
</organism>
<dbReference type="Pfam" id="PF00091">
    <property type="entry name" value="Tubulin"/>
    <property type="match status" value="1"/>
</dbReference>
<dbReference type="SMART" id="SM00864">
    <property type="entry name" value="Tubulin"/>
    <property type="match status" value="1"/>
</dbReference>
<accession>A0A133UIK8</accession>
<dbReference type="PRINTS" id="PR00423">
    <property type="entry name" value="CELLDVISFTSZ"/>
</dbReference>
<dbReference type="GO" id="GO:0005737">
    <property type="term" value="C:cytoplasm"/>
    <property type="evidence" value="ECO:0007669"/>
    <property type="project" value="TreeGrafter"/>
</dbReference>
<dbReference type="Proteomes" id="UP000070284">
    <property type="component" value="Unassembled WGS sequence"/>
</dbReference>
<dbReference type="InterPro" id="IPR003008">
    <property type="entry name" value="Tubulin_FtsZ_GTPase"/>
</dbReference>
<evidence type="ECO:0000256" key="1">
    <source>
        <dbReference type="ARBA" id="ARBA00022741"/>
    </source>
</evidence>
<comment type="caution">
    <text evidence="6">The sequence shown here is derived from an EMBL/GenBank/DDBJ whole genome shotgun (WGS) entry which is preliminary data.</text>
</comment>
<name>A0A133UIK8_9EURY</name>
<dbReference type="GO" id="GO:0032153">
    <property type="term" value="C:cell division site"/>
    <property type="evidence" value="ECO:0007669"/>
    <property type="project" value="TreeGrafter"/>
</dbReference>
<evidence type="ECO:0000256" key="3">
    <source>
        <dbReference type="ARBA" id="ARBA00023210"/>
    </source>
</evidence>
<dbReference type="AlphaFoldDB" id="A0A133UIK8"/>
<reference evidence="6 7" key="1">
    <citation type="journal article" date="2016" name="Sci. Rep.">
        <title>Metabolic traits of an uncultured archaeal lineage -MSBL1- from brine pools of the Red Sea.</title>
        <authorList>
            <person name="Mwirichia R."/>
            <person name="Alam I."/>
            <person name="Rashid M."/>
            <person name="Vinu M."/>
            <person name="Ba-Alawi W."/>
            <person name="Anthony Kamau A."/>
            <person name="Kamanda Ngugi D."/>
            <person name="Goker M."/>
            <person name="Klenk H.P."/>
            <person name="Bajic V."/>
            <person name="Stingl U."/>
        </authorList>
    </citation>
    <scope>NUCLEOTIDE SEQUENCE [LARGE SCALE GENOMIC DNA]</scope>
    <source>
        <strain evidence="6">SCGC-AAA259E19</strain>
    </source>
</reference>
<proteinExistence type="predicted"/>
<dbReference type="Pfam" id="PF12327">
    <property type="entry name" value="FtsZ_C"/>
    <property type="match status" value="1"/>
</dbReference>
<dbReference type="GO" id="GO:0003924">
    <property type="term" value="F:GTPase activity"/>
    <property type="evidence" value="ECO:0007669"/>
    <property type="project" value="InterPro"/>
</dbReference>
<dbReference type="InterPro" id="IPR024757">
    <property type="entry name" value="FtsZ_C"/>
</dbReference>
<dbReference type="GO" id="GO:0051301">
    <property type="term" value="P:cell division"/>
    <property type="evidence" value="ECO:0007669"/>
    <property type="project" value="TreeGrafter"/>
</dbReference>
<dbReference type="SUPFAM" id="SSF55307">
    <property type="entry name" value="Tubulin C-terminal domain-like"/>
    <property type="match status" value="1"/>
</dbReference>
<evidence type="ECO:0000256" key="2">
    <source>
        <dbReference type="ARBA" id="ARBA00023134"/>
    </source>
</evidence>
<feature type="domain" description="Tubulin/FtsZ 2-layer sandwich" evidence="5">
    <location>
        <begin position="209"/>
        <end position="328"/>
    </location>
</feature>
<keyword evidence="3" id="KW-0717">Septation</keyword>
<keyword evidence="3" id="KW-0132">Cell division</keyword>